<name>A0A2P2NHM3_RHIMU</name>
<evidence type="ECO:0000313" key="1">
    <source>
        <dbReference type="EMBL" id="MBX41954.1"/>
    </source>
</evidence>
<organism evidence="1">
    <name type="scientific">Rhizophora mucronata</name>
    <name type="common">Asiatic mangrove</name>
    <dbReference type="NCBI Taxonomy" id="61149"/>
    <lineage>
        <taxon>Eukaryota</taxon>
        <taxon>Viridiplantae</taxon>
        <taxon>Streptophyta</taxon>
        <taxon>Embryophyta</taxon>
        <taxon>Tracheophyta</taxon>
        <taxon>Spermatophyta</taxon>
        <taxon>Magnoliopsida</taxon>
        <taxon>eudicotyledons</taxon>
        <taxon>Gunneridae</taxon>
        <taxon>Pentapetalae</taxon>
        <taxon>rosids</taxon>
        <taxon>fabids</taxon>
        <taxon>Malpighiales</taxon>
        <taxon>Rhizophoraceae</taxon>
        <taxon>Rhizophora</taxon>
    </lineage>
</organism>
<dbReference type="EMBL" id="GGEC01061470">
    <property type="protein sequence ID" value="MBX41954.1"/>
    <property type="molecule type" value="Transcribed_RNA"/>
</dbReference>
<accession>A0A2P2NHM3</accession>
<sequence>MNIGKPMSPQEFLIHDKVNLRANNKKELLVLHERQCFWQV</sequence>
<reference evidence="1" key="1">
    <citation type="submission" date="2018-02" db="EMBL/GenBank/DDBJ databases">
        <title>Rhizophora mucronata_Transcriptome.</title>
        <authorList>
            <person name="Meera S.P."/>
            <person name="Sreeshan A."/>
            <person name="Augustine A."/>
        </authorList>
    </citation>
    <scope>NUCLEOTIDE SEQUENCE</scope>
    <source>
        <tissue evidence="1">Leaf</tissue>
    </source>
</reference>
<proteinExistence type="predicted"/>
<dbReference type="AlphaFoldDB" id="A0A2P2NHM3"/>
<protein>
    <submittedName>
        <fullName evidence="1">Uncharacterized protein</fullName>
    </submittedName>
</protein>